<keyword evidence="3" id="KW-1185">Reference proteome</keyword>
<reference evidence="2" key="1">
    <citation type="journal article" date="2014" name="Int. J. Syst. Evol. Microbiol.">
        <title>Complete genome sequence of Corynebacterium casei LMG S-19264T (=DSM 44701T), isolated from a smear-ripened cheese.</title>
        <authorList>
            <consortium name="US DOE Joint Genome Institute (JGI-PGF)"/>
            <person name="Walter F."/>
            <person name="Albersmeier A."/>
            <person name="Kalinowski J."/>
            <person name="Ruckert C."/>
        </authorList>
    </citation>
    <scope>NUCLEOTIDE SEQUENCE</scope>
    <source>
        <strain evidence="2">VKM B-2748</strain>
    </source>
</reference>
<dbReference type="AlphaFoldDB" id="A0A9W6N6K8"/>
<organism evidence="2 3">
    <name type="scientific">Methylopila turkensis</name>
    <dbReference type="NCBI Taxonomy" id="1437816"/>
    <lineage>
        <taxon>Bacteria</taxon>
        <taxon>Pseudomonadati</taxon>
        <taxon>Pseudomonadota</taxon>
        <taxon>Alphaproteobacteria</taxon>
        <taxon>Hyphomicrobiales</taxon>
        <taxon>Methylopilaceae</taxon>
        <taxon>Methylopila</taxon>
    </lineage>
</organism>
<evidence type="ECO:0000313" key="2">
    <source>
        <dbReference type="EMBL" id="GLK79588.1"/>
    </source>
</evidence>
<protein>
    <submittedName>
        <fullName evidence="2">Uncharacterized protein</fullName>
    </submittedName>
</protein>
<evidence type="ECO:0000313" key="3">
    <source>
        <dbReference type="Proteomes" id="UP001143309"/>
    </source>
</evidence>
<sequence length="103" mass="11389">MIATVTLLDGESPPEGESYLVVEWRTSGAGVQIVREPHGLRYLVAPDKHAFWTVEARHLAKRMKLGRLYYVGYPRSPSRSAGAGDRGSASERPADLRVSVRQP</sequence>
<evidence type="ECO:0000256" key="1">
    <source>
        <dbReference type="SAM" id="MobiDB-lite"/>
    </source>
</evidence>
<feature type="region of interest" description="Disordered" evidence="1">
    <location>
        <begin position="74"/>
        <end position="103"/>
    </location>
</feature>
<accession>A0A9W6N6K8</accession>
<gene>
    <name evidence="2" type="ORF">GCM10008174_13290</name>
</gene>
<proteinExistence type="predicted"/>
<reference evidence="2" key="2">
    <citation type="submission" date="2023-01" db="EMBL/GenBank/DDBJ databases">
        <authorList>
            <person name="Sun Q."/>
            <person name="Evtushenko L."/>
        </authorList>
    </citation>
    <scope>NUCLEOTIDE SEQUENCE</scope>
    <source>
        <strain evidence="2">VKM B-2748</strain>
    </source>
</reference>
<name>A0A9W6N6K8_9HYPH</name>
<dbReference type="EMBL" id="BSFL01000002">
    <property type="protein sequence ID" value="GLK79588.1"/>
    <property type="molecule type" value="Genomic_DNA"/>
</dbReference>
<dbReference type="Proteomes" id="UP001143309">
    <property type="component" value="Unassembled WGS sequence"/>
</dbReference>
<comment type="caution">
    <text evidence="2">The sequence shown here is derived from an EMBL/GenBank/DDBJ whole genome shotgun (WGS) entry which is preliminary data.</text>
</comment>